<name>A0ABX5PX18_9FLAO</name>
<comment type="caution">
    <text evidence="2">The sequence shown here is derived from an EMBL/GenBank/DDBJ whole genome shotgun (WGS) entry which is preliminary data.</text>
</comment>
<evidence type="ECO:0000313" key="3">
    <source>
        <dbReference type="Proteomes" id="UP000248584"/>
    </source>
</evidence>
<feature type="transmembrane region" description="Helical" evidence="1">
    <location>
        <begin position="148"/>
        <end position="167"/>
    </location>
</feature>
<sequence>MVNKYFYYDGFREFGPFTAHELLTKNIRPDYKLRLEGEDSYAIAKEVQEVAQLFKAQIPRNSYGTIQNDVFPNISPQSSHQNQFERDMSFEQQDFNPDIKPNTENTSTPNWRELLLIGVLAFWLLESVVHWIMTLLSIDSWYGPGEAISTLLGVLFAFIPILIAVCIRQRNLRIIAVIIGSILTISILSKYFYWSFQVF</sequence>
<keyword evidence="1" id="KW-0812">Transmembrane</keyword>
<proteinExistence type="predicted"/>
<organism evidence="2 3">
    <name type="scientific">Nonlabens dokdonensis</name>
    <dbReference type="NCBI Taxonomy" id="328515"/>
    <lineage>
        <taxon>Bacteria</taxon>
        <taxon>Pseudomonadati</taxon>
        <taxon>Bacteroidota</taxon>
        <taxon>Flavobacteriia</taxon>
        <taxon>Flavobacteriales</taxon>
        <taxon>Flavobacteriaceae</taxon>
        <taxon>Nonlabens</taxon>
    </lineage>
</organism>
<evidence type="ECO:0000256" key="1">
    <source>
        <dbReference type="SAM" id="Phobius"/>
    </source>
</evidence>
<evidence type="ECO:0008006" key="4">
    <source>
        <dbReference type="Google" id="ProtNLM"/>
    </source>
</evidence>
<keyword evidence="1" id="KW-0472">Membrane</keyword>
<keyword evidence="3" id="KW-1185">Reference proteome</keyword>
<reference evidence="2 3" key="1">
    <citation type="submission" date="2018-06" db="EMBL/GenBank/DDBJ databases">
        <title>Genomic Encyclopedia of Archaeal and Bacterial Type Strains, Phase II (KMG-II): from individual species to whole genera.</title>
        <authorList>
            <person name="Goeker M."/>
        </authorList>
    </citation>
    <scope>NUCLEOTIDE SEQUENCE [LARGE SCALE GENOMIC DNA]</scope>
    <source>
        <strain evidence="2 3">DSM 17205</strain>
    </source>
</reference>
<keyword evidence="1" id="KW-1133">Transmembrane helix</keyword>
<evidence type="ECO:0000313" key="2">
    <source>
        <dbReference type="EMBL" id="PZX39705.1"/>
    </source>
</evidence>
<feature type="transmembrane region" description="Helical" evidence="1">
    <location>
        <begin position="174"/>
        <end position="194"/>
    </location>
</feature>
<gene>
    <name evidence="2" type="ORF">LX97_02059</name>
</gene>
<accession>A0ABX5PX18</accession>
<protein>
    <recommendedName>
        <fullName evidence="4">GYF domain-containing protein</fullName>
    </recommendedName>
</protein>
<feature type="transmembrane region" description="Helical" evidence="1">
    <location>
        <begin position="114"/>
        <end position="136"/>
    </location>
</feature>
<dbReference type="RefSeq" id="WP_015363257.1">
    <property type="nucleotide sequence ID" value="NZ_QKZR01000003.1"/>
</dbReference>
<dbReference type="Proteomes" id="UP000248584">
    <property type="component" value="Unassembled WGS sequence"/>
</dbReference>
<dbReference type="EMBL" id="QKZR01000003">
    <property type="protein sequence ID" value="PZX39705.1"/>
    <property type="molecule type" value="Genomic_DNA"/>
</dbReference>